<dbReference type="GO" id="GO:0046872">
    <property type="term" value="F:metal ion binding"/>
    <property type="evidence" value="ECO:0007669"/>
    <property type="project" value="InterPro"/>
</dbReference>
<feature type="domain" description="HMA" evidence="1">
    <location>
        <begin position="2"/>
        <end position="66"/>
    </location>
</feature>
<dbReference type="InterPro" id="IPR036163">
    <property type="entry name" value="HMA_dom_sf"/>
</dbReference>
<accession>A0A3B0WRC8</accession>
<proteinExistence type="predicted"/>
<reference evidence="2" key="1">
    <citation type="submission" date="2018-06" db="EMBL/GenBank/DDBJ databases">
        <authorList>
            <person name="Zhirakovskaya E."/>
        </authorList>
    </citation>
    <scope>NUCLEOTIDE SEQUENCE</scope>
</reference>
<name>A0A3B0WRC8_9ZZZZ</name>
<protein>
    <recommendedName>
        <fullName evidence="1">HMA domain-containing protein</fullName>
    </recommendedName>
</protein>
<evidence type="ECO:0000313" key="2">
    <source>
        <dbReference type="EMBL" id="VAW53622.1"/>
    </source>
</evidence>
<gene>
    <name evidence="2" type="ORF">MNBD_GAMMA06-261</name>
</gene>
<organism evidence="2">
    <name type="scientific">hydrothermal vent metagenome</name>
    <dbReference type="NCBI Taxonomy" id="652676"/>
    <lineage>
        <taxon>unclassified sequences</taxon>
        <taxon>metagenomes</taxon>
        <taxon>ecological metagenomes</taxon>
    </lineage>
</organism>
<dbReference type="PROSITE" id="PS50846">
    <property type="entry name" value="HMA_2"/>
    <property type="match status" value="1"/>
</dbReference>
<sequence length="71" mass="7451">MSETTVYKVGGAGCGACILKIKNIVEPLAGVDEANFDLKYNTLTVTGKHNQEDVVAAMASGKFTAEVMIGE</sequence>
<dbReference type="Pfam" id="PF00403">
    <property type="entry name" value="HMA"/>
    <property type="match status" value="1"/>
</dbReference>
<dbReference type="Gene3D" id="3.30.70.100">
    <property type="match status" value="1"/>
</dbReference>
<evidence type="ECO:0000259" key="1">
    <source>
        <dbReference type="PROSITE" id="PS50846"/>
    </source>
</evidence>
<dbReference type="EMBL" id="UOFD01000064">
    <property type="protein sequence ID" value="VAW53622.1"/>
    <property type="molecule type" value="Genomic_DNA"/>
</dbReference>
<dbReference type="SUPFAM" id="SSF55008">
    <property type="entry name" value="HMA, heavy metal-associated domain"/>
    <property type="match status" value="1"/>
</dbReference>
<dbReference type="AlphaFoldDB" id="A0A3B0WRC8"/>
<dbReference type="InterPro" id="IPR006121">
    <property type="entry name" value="HMA_dom"/>
</dbReference>
<dbReference type="CDD" id="cd00371">
    <property type="entry name" value="HMA"/>
    <property type="match status" value="1"/>
</dbReference>